<feature type="transmembrane region" description="Helical" evidence="8">
    <location>
        <begin position="69"/>
        <end position="89"/>
    </location>
</feature>
<dbReference type="PANTHER" id="PTHR48020:SF12">
    <property type="entry name" value="PROTON MYO-INOSITOL COTRANSPORTER"/>
    <property type="match status" value="1"/>
</dbReference>
<comment type="similarity">
    <text evidence="2 7">Belongs to the major facilitator superfamily. Sugar transporter (TC 2.A.1.1) family.</text>
</comment>
<feature type="domain" description="Major facilitator superfamily (MFS) profile" evidence="9">
    <location>
        <begin position="31"/>
        <end position="452"/>
    </location>
</feature>
<evidence type="ECO:0000259" key="9">
    <source>
        <dbReference type="PROSITE" id="PS50850"/>
    </source>
</evidence>
<feature type="transmembrane region" description="Helical" evidence="8">
    <location>
        <begin position="430"/>
        <end position="448"/>
    </location>
</feature>
<keyword evidence="6 8" id="KW-0472">Membrane</keyword>
<evidence type="ECO:0000313" key="11">
    <source>
        <dbReference type="Proteomes" id="UP001062901"/>
    </source>
</evidence>
<feature type="transmembrane region" description="Helical" evidence="8">
    <location>
        <begin position="96"/>
        <end position="114"/>
    </location>
</feature>
<dbReference type="PROSITE" id="PS00217">
    <property type="entry name" value="SUGAR_TRANSPORT_2"/>
    <property type="match status" value="1"/>
</dbReference>
<proteinExistence type="inferred from homology"/>
<evidence type="ECO:0000256" key="8">
    <source>
        <dbReference type="SAM" id="Phobius"/>
    </source>
</evidence>
<name>A0ABQ0P0X5_9PROT</name>
<reference evidence="10" key="1">
    <citation type="submission" date="2013-04" db="EMBL/GenBank/DDBJ databases">
        <title>The genome sequencing project of 58 acetic acid bacteria.</title>
        <authorList>
            <person name="Okamoto-Kainuma A."/>
            <person name="Ishikawa M."/>
            <person name="Umino S."/>
            <person name="Koizumi Y."/>
            <person name="Shiwa Y."/>
            <person name="Yoshikawa H."/>
            <person name="Matsutani M."/>
            <person name="Matsushita K."/>
        </authorList>
    </citation>
    <scope>NUCLEOTIDE SEQUENCE</scope>
    <source>
        <strain evidence="10">DSM 15669</strain>
    </source>
</reference>
<dbReference type="Pfam" id="PF00083">
    <property type="entry name" value="Sugar_tr"/>
    <property type="match status" value="1"/>
</dbReference>
<evidence type="ECO:0000256" key="2">
    <source>
        <dbReference type="ARBA" id="ARBA00010992"/>
    </source>
</evidence>
<dbReference type="InterPro" id="IPR003663">
    <property type="entry name" value="Sugar/inositol_transpt"/>
</dbReference>
<comment type="subcellular location">
    <subcellularLocation>
        <location evidence="1">Membrane</location>
        <topology evidence="1">Multi-pass membrane protein</topology>
    </subcellularLocation>
</comment>
<dbReference type="EMBL" id="BAQD01000124">
    <property type="protein sequence ID" value="GBQ08620.1"/>
    <property type="molecule type" value="Genomic_DNA"/>
</dbReference>
<feature type="transmembrane region" description="Helical" evidence="8">
    <location>
        <begin position="300"/>
        <end position="320"/>
    </location>
</feature>
<dbReference type="PROSITE" id="PS50850">
    <property type="entry name" value="MFS"/>
    <property type="match status" value="1"/>
</dbReference>
<feature type="transmembrane region" description="Helical" evidence="8">
    <location>
        <begin position="332"/>
        <end position="352"/>
    </location>
</feature>
<dbReference type="NCBIfam" id="TIGR00879">
    <property type="entry name" value="SP"/>
    <property type="match status" value="1"/>
</dbReference>
<feature type="transmembrane region" description="Helical" evidence="8">
    <location>
        <begin position="265"/>
        <end position="288"/>
    </location>
</feature>
<keyword evidence="4 8" id="KW-0812">Transmembrane</keyword>
<accession>A0ABQ0P0X5</accession>
<feature type="transmembrane region" description="Helical" evidence="8">
    <location>
        <begin position="358"/>
        <end position="385"/>
    </location>
</feature>
<evidence type="ECO:0000256" key="6">
    <source>
        <dbReference type="ARBA" id="ARBA00023136"/>
    </source>
</evidence>
<dbReference type="InterPro" id="IPR036259">
    <property type="entry name" value="MFS_trans_sf"/>
</dbReference>
<dbReference type="Proteomes" id="UP001062901">
    <property type="component" value="Unassembled WGS sequence"/>
</dbReference>
<dbReference type="RefSeq" id="WP_018980105.1">
    <property type="nucleotide sequence ID" value="NZ_BAQD01000124.1"/>
</dbReference>
<protein>
    <submittedName>
        <fullName evidence="10">Sugar-proton symporter</fullName>
    </submittedName>
</protein>
<keyword evidence="11" id="KW-1185">Reference proteome</keyword>
<feature type="transmembrane region" description="Helical" evidence="8">
    <location>
        <begin position="183"/>
        <end position="204"/>
    </location>
</feature>
<dbReference type="InterPro" id="IPR005828">
    <property type="entry name" value="MFS_sugar_transport-like"/>
</dbReference>
<feature type="transmembrane region" description="Helical" evidence="8">
    <location>
        <begin position="28"/>
        <end position="49"/>
    </location>
</feature>
<evidence type="ECO:0000256" key="5">
    <source>
        <dbReference type="ARBA" id="ARBA00022989"/>
    </source>
</evidence>
<keyword evidence="3 7" id="KW-0813">Transport</keyword>
<dbReference type="InterPro" id="IPR020846">
    <property type="entry name" value="MFS_dom"/>
</dbReference>
<evidence type="ECO:0000256" key="3">
    <source>
        <dbReference type="ARBA" id="ARBA00022448"/>
    </source>
</evidence>
<dbReference type="PRINTS" id="PR00171">
    <property type="entry name" value="SUGRTRNSPORT"/>
</dbReference>
<organism evidence="10 11">
    <name type="scientific">Saccharibacter floricola DSM 15669</name>
    <dbReference type="NCBI Taxonomy" id="1123227"/>
    <lineage>
        <taxon>Bacteria</taxon>
        <taxon>Pseudomonadati</taxon>
        <taxon>Pseudomonadota</taxon>
        <taxon>Alphaproteobacteria</taxon>
        <taxon>Acetobacterales</taxon>
        <taxon>Acetobacteraceae</taxon>
        <taxon>Saccharibacter</taxon>
    </lineage>
</organism>
<dbReference type="InterPro" id="IPR005829">
    <property type="entry name" value="Sugar_transporter_CS"/>
</dbReference>
<dbReference type="SUPFAM" id="SSF103473">
    <property type="entry name" value="MFS general substrate transporter"/>
    <property type="match status" value="1"/>
</dbReference>
<dbReference type="PANTHER" id="PTHR48020">
    <property type="entry name" value="PROTON MYO-INOSITOL COTRANSPORTER"/>
    <property type="match status" value="1"/>
</dbReference>
<dbReference type="Gene3D" id="1.20.1250.20">
    <property type="entry name" value="MFS general substrate transporter like domains"/>
    <property type="match status" value="1"/>
</dbReference>
<comment type="caution">
    <text evidence="10">The sequence shown here is derived from an EMBL/GenBank/DDBJ whole genome shotgun (WGS) entry which is preliminary data.</text>
</comment>
<dbReference type="PROSITE" id="PS00216">
    <property type="entry name" value="SUGAR_TRANSPORT_1"/>
    <property type="match status" value="1"/>
</dbReference>
<keyword evidence="5 8" id="KW-1133">Transmembrane helix</keyword>
<gene>
    <name evidence="10" type="ORF">AA15669_1841</name>
</gene>
<evidence type="ECO:0000256" key="1">
    <source>
        <dbReference type="ARBA" id="ARBA00004141"/>
    </source>
</evidence>
<sequence length="474" mass="51626">MKTVSDQEVTAPDAPAEGHVNKVARRRVLAVCLIASLAGLMCGLDIGVISGVLKPFGTQFHVSTGLLEWVVGGMLVGATIGALTGGTLCNHLGRKYTLTIAAFLFAVGAFGSAASWSVASMIACRVLVGLGMGLSDFTTPQYLSEIARKEQRGAMVSTYQLLKTIGIFLAFFSNSWLSPSGAWRTMLIVEAIPAVLFLGAFLFLPQSPRWLVMRGHWEHAFEVMTNLRDTSSSAQRELEAIDEQLQTKQEGWKLLRRNSNFRRSVGLGMLLQIMQQFAGINIIMYYAPRILEAAHFDLTAQMWCTALIGLVNVLMTFVAIGYSDRWGRKPILYMGYASMALSMAILAVILYVGPSSLALQLSALALIIVFVGGFAMSAGPLMWVICSEIQPNAGRNLGISISTGTNMLSNLFIGTTFLTMLEELGSSNTFWVFASFNALAIILIYLFVPETKDVSLETIEKRLMSGVKLRQLGK</sequence>
<evidence type="ECO:0000313" key="10">
    <source>
        <dbReference type="EMBL" id="GBQ08620.1"/>
    </source>
</evidence>
<evidence type="ECO:0000256" key="4">
    <source>
        <dbReference type="ARBA" id="ARBA00022692"/>
    </source>
</evidence>
<evidence type="ECO:0000256" key="7">
    <source>
        <dbReference type="RuleBase" id="RU003346"/>
    </source>
</evidence>
<feature type="transmembrane region" description="Helical" evidence="8">
    <location>
        <begin position="397"/>
        <end position="418"/>
    </location>
</feature>
<dbReference type="InterPro" id="IPR050814">
    <property type="entry name" value="Myo-inositol_Transporter"/>
</dbReference>